<gene>
    <name evidence="1" type="ORF">Acr_07g0017220</name>
</gene>
<sequence>MVIKRYDPSSDVPILVGHLIMAKYTMAIKMPYHVMNGRPPSNGIETSTLGEPCSGVLIMSQGLFGKGVKQQAWAKSLHHGHNYNLITRGLNLSDQSIYGDRRACAGVDGVNLSIQISNLLGGGFFSTKSFFPFDGESEIIVADPAQYYGGFGIRYCQSSENGEEVLEVQEVAVCLQ</sequence>
<comment type="caution">
    <text evidence="1">The sequence shown here is derived from an EMBL/GenBank/DDBJ whole genome shotgun (WGS) entry which is preliminary data.</text>
</comment>
<keyword evidence="2" id="KW-1185">Reference proteome</keyword>
<evidence type="ECO:0000313" key="1">
    <source>
        <dbReference type="EMBL" id="GFY91526.1"/>
    </source>
</evidence>
<dbReference type="Proteomes" id="UP000585474">
    <property type="component" value="Unassembled WGS sequence"/>
</dbReference>
<proteinExistence type="predicted"/>
<dbReference type="EMBL" id="BJWL01000007">
    <property type="protein sequence ID" value="GFY91526.1"/>
    <property type="molecule type" value="Genomic_DNA"/>
</dbReference>
<name>A0A7J0EZB8_9ERIC</name>
<organism evidence="1 2">
    <name type="scientific">Actinidia rufa</name>
    <dbReference type="NCBI Taxonomy" id="165716"/>
    <lineage>
        <taxon>Eukaryota</taxon>
        <taxon>Viridiplantae</taxon>
        <taxon>Streptophyta</taxon>
        <taxon>Embryophyta</taxon>
        <taxon>Tracheophyta</taxon>
        <taxon>Spermatophyta</taxon>
        <taxon>Magnoliopsida</taxon>
        <taxon>eudicotyledons</taxon>
        <taxon>Gunneridae</taxon>
        <taxon>Pentapetalae</taxon>
        <taxon>asterids</taxon>
        <taxon>Ericales</taxon>
        <taxon>Actinidiaceae</taxon>
        <taxon>Actinidia</taxon>
    </lineage>
</organism>
<protein>
    <submittedName>
        <fullName evidence="1">Uncharacterized protein</fullName>
    </submittedName>
</protein>
<accession>A0A7J0EZB8</accession>
<dbReference type="AlphaFoldDB" id="A0A7J0EZB8"/>
<reference evidence="1 2" key="1">
    <citation type="submission" date="2019-07" db="EMBL/GenBank/DDBJ databases">
        <title>De Novo Assembly of kiwifruit Actinidia rufa.</title>
        <authorList>
            <person name="Sugita-Konishi S."/>
            <person name="Sato K."/>
            <person name="Mori E."/>
            <person name="Abe Y."/>
            <person name="Kisaki G."/>
            <person name="Hamano K."/>
            <person name="Suezawa K."/>
            <person name="Otani M."/>
            <person name="Fukuda T."/>
            <person name="Manabe T."/>
            <person name="Gomi K."/>
            <person name="Tabuchi M."/>
            <person name="Akimitsu K."/>
            <person name="Kataoka I."/>
        </authorList>
    </citation>
    <scope>NUCLEOTIDE SEQUENCE [LARGE SCALE GENOMIC DNA]</scope>
    <source>
        <strain evidence="2">cv. Fuchu</strain>
    </source>
</reference>
<evidence type="ECO:0000313" key="2">
    <source>
        <dbReference type="Proteomes" id="UP000585474"/>
    </source>
</evidence>